<dbReference type="Proteomes" id="UP000594015">
    <property type="component" value="Chromosome"/>
</dbReference>
<reference evidence="1 2" key="1">
    <citation type="submission" date="2018-06" db="EMBL/GenBank/DDBJ databases">
        <title>Comparative genomics of Bradyrhizobium nodulating Arachidis hypogaea.</title>
        <authorList>
            <person name="Li Y."/>
        </authorList>
    </citation>
    <scope>NUCLEOTIDE SEQUENCE [LARGE SCALE GENOMIC DNA]</scope>
    <source>
        <strain evidence="1 2">CCBAU 051107</strain>
    </source>
</reference>
<evidence type="ECO:0000313" key="2">
    <source>
        <dbReference type="Proteomes" id="UP000594015"/>
    </source>
</evidence>
<name>A0AAE7NJY7_9BRAD</name>
<evidence type="ECO:0000313" key="1">
    <source>
        <dbReference type="EMBL" id="QOZ66771.1"/>
    </source>
</evidence>
<gene>
    <name evidence="1" type="ORF">WN72_10910</name>
</gene>
<dbReference type="EMBL" id="CP030050">
    <property type="protein sequence ID" value="QOZ66771.1"/>
    <property type="molecule type" value="Genomic_DNA"/>
</dbReference>
<sequence>MLIVSFRAGERIRRRPRGALSDYILVRHSQTIRTSVRSNTGRLAEANWIGRQATVKTQIIHVLLKPGLVGLLLLPPIVVRLIDTGLEWVEIIKRIHPTLLVRSEQLTPVWISTFTLRGLAF</sequence>
<dbReference type="KEGG" id="barh:WN72_10910"/>
<organism evidence="1 2">
    <name type="scientific">Bradyrhizobium arachidis</name>
    <dbReference type="NCBI Taxonomy" id="858423"/>
    <lineage>
        <taxon>Bacteria</taxon>
        <taxon>Pseudomonadati</taxon>
        <taxon>Pseudomonadota</taxon>
        <taxon>Alphaproteobacteria</taxon>
        <taxon>Hyphomicrobiales</taxon>
        <taxon>Nitrobacteraceae</taxon>
        <taxon>Bradyrhizobium</taxon>
    </lineage>
</organism>
<protein>
    <submittedName>
        <fullName evidence="1">Uncharacterized protein</fullName>
    </submittedName>
</protein>
<proteinExistence type="predicted"/>
<accession>A0AAE7NJY7</accession>
<dbReference type="AlphaFoldDB" id="A0AAE7NJY7"/>